<dbReference type="GO" id="GO:0042744">
    <property type="term" value="P:hydrogen peroxide catabolic process"/>
    <property type="evidence" value="ECO:0007669"/>
    <property type="project" value="UniProtKB-KW"/>
</dbReference>
<keyword evidence="14" id="KW-1185">Reference proteome</keyword>
<keyword evidence="9" id="KW-0376">Hydrogen peroxide</keyword>
<protein>
    <recommendedName>
        <fullName evidence="12">Catalase core domain-containing protein</fullName>
    </recommendedName>
</protein>
<dbReference type="InterPro" id="IPR018028">
    <property type="entry name" value="Catalase"/>
</dbReference>
<dbReference type="SMART" id="SM01060">
    <property type="entry name" value="Catalase"/>
    <property type="match status" value="1"/>
</dbReference>
<evidence type="ECO:0000256" key="6">
    <source>
        <dbReference type="ARBA" id="ARBA00022723"/>
    </source>
</evidence>
<dbReference type="VEuPathDB" id="FungiDB:ASPZODRAFT_20653"/>
<dbReference type="GeneID" id="34614103"/>
<dbReference type="PROSITE" id="PS51402">
    <property type="entry name" value="CATALASE_3"/>
    <property type="match status" value="1"/>
</dbReference>
<dbReference type="RefSeq" id="XP_022576770.1">
    <property type="nucleotide sequence ID" value="XM_022727639.1"/>
</dbReference>
<dbReference type="GO" id="GO:0046872">
    <property type="term" value="F:metal ion binding"/>
    <property type="evidence" value="ECO:0007669"/>
    <property type="project" value="UniProtKB-KW"/>
</dbReference>
<dbReference type="GO" id="GO:0042542">
    <property type="term" value="P:response to hydrogen peroxide"/>
    <property type="evidence" value="ECO:0007669"/>
    <property type="project" value="TreeGrafter"/>
</dbReference>
<feature type="domain" description="Catalase core" evidence="12">
    <location>
        <begin position="33"/>
        <end position="419"/>
    </location>
</feature>
<dbReference type="Proteomes" id="UP000184188">
    <property type="component" value="Unassembled WGS sequence"/>
</dbReference>
<gene>
    <name evidence="13" type="ORF">ASPZODRAFT_20653</name>
</gene>
<dbReference type="PIRSF" id="PIRSF038928">
    <property type="entry name" value="Catalase_clade1-3"/>
    <property type="match status" value="1"/>
</dbReference>
<dbReference type="PANTHER" id="PTHR11465:SF9">
    <property type="entry name" value="CATALASE"/>
    <property type="match status" value="1"/>
</dbReference>
<keyword evidence="4" id="KW-0017">Alkaloid metabolism</keyword>
<keyword evidence="6 10" id="KW-0479">Metal-binding</keyword>
<dbReference type="InterPro" id="IPR010582">
    <property type="entry name" value="Catalase_immune_responsive"/>
</dbReference>
<comment type="cofactor">
    <cofactor evidence="10">
        <name>heme</name>
        <dbReference type="ChEBI" id="CHEBI:30413"/>
    </cofactor>
</comment>
<keyword evidence="3" id="KW-0575">Peroxidase</keyword>
<evidence type="ECO:0000259" key="12">
    <source>
        <dbReference type="SMART" id="SM01060"/>
    </source>
</evidence>
<dbReference type="SUPFAM" id="SSF56634">
    <property type="entry name" value="Heme-dependent catalase-like"/>
    <property type="match status" value="1"/>
</dbReference>
<dbReference type="Pfam" id="PF00199">
    <property type="entry name" value="Catalase"/>
    <property type="match status" value="1"/>
</dbReference>
<dbReference type="Gene3D" id="2.40.180.10">
    <property type="entry name" value="Catalase core domain"/>
    <property type="match status" value="1"/>
</dbReference>
<comment type="similarity">
    <text evidence="2">Belongs to the catalase family.</text>
</comment>
<evidence type="ECO:0000256" key="5">
    <source>
        <dbReference type="ARBA" id="ARBA00022617"/>
    </source>
</evidence>
<name>A0A1L9S529_9EURO</name>
<reference evidence="14" key="1">
    <citation type="journal article" date="2017" name="Genome Biol.">
        <title>Comparative genomics reveals high biological diversity and specific adaptations in the industrially and medically important fungal genus Aspergillus.</title>
        <authorList>
            <person name="de Vries R.P."/>
            <person name="Riley R."/>
            <person name="Wiebenga A."/>
            <person name="Aguilar-Osorio G."/>
            <person name="Amillis S."/>
            <person name="Uchima C.A."/>
            <person name="Anderluh G."/>
            <person name="Asadollahi M."/>
            <person name="Askin M."/>
            <person name="Barry K."/>
            <person name="Battaglia E."/>
            <person name="Bayram O."/>
            <person name="Benocci T."/>
            <person name="Braus-Stromeyer S.A."/>
            <person name="Caldana C."/>
            <person name="Canovas D."/>
            <person name="Cerqueira G.C."/>
            <person name="Chen F."/>
            <person name="Chen W."/>
            <person name="Choi C."/>
            <person name="Clum A."/>
            <person name="Dos Santos R.A."/>
            <person name="Damasio A.R."/>
            <person name="Diallinas G."/>
            <person name="Emri T."/>
            <person name="Fekete E."/>
            <person name="Flipphi M."/>
            <person name="Freyberg S."/>
            <person name="Gallo A."/>
            <person name="Gournas C."/>
            <person name="Habgood R."/>
            <person name="Hainaut M."/>
            <person name="Harispe M.L."/>
            <person name="Henrissat B."/>
            <person name="Hilden K.S."/>
            <person name="Hope R."/>
            <person name="Hossain A."/>
            <person name="Karabika E."/>
            <person name="Karaffa L."/>
            <person name="Karanyi Z."/>
            <person name="Krasevec N."/>
            <person name="Kuo A."/>
            <person name="Kusch H."/>
            <person name="LaButti K."/>
            <person name="Lagendijk E.L."/>
            <person name="Lapidus A."/>
            <person name="Levasseur A."/>
            <person name="Lindquist E."/>
            <person name="Lipzen A."/>
            <person name="Logrieco A.F."/>
            <person name="MacCabe A."/>
            <person name="Maekelae M.R."/>
            <person name="Malavazi I."/>
            <person name="Melin P."/>
            <person name="Meyer V."/>
            <person name="Mielnichuk N."/>
            <person name="Miskei M."/>
            <person name="Molnar A.P."/>
            <person name="Mule G."/>
            <person name="Ngan C.Y."/>
            <person name="Orejas M."/>
            <person name="Orosz E."/>
            <person name="Ouedraogo J.P."/>
            <person name="Overkamp K.M."/>
            <person name="Park H.-S."/>
            <person name="Perrone G."/>
            <person name="Piumi F."/>
            <person name="Punt P.J."/>
            <person name="Ram A.F."/>
            <person name="Ramon A."/>
            <person name="Rauscher S."/>
            <person name="Record E."/>
            <person name="Riano-Pachon D.M."/>
            <person name="Robert V."/>
            <person name="Roehrig J."/>
            <person name="Ruller R."/>
            <person name="Salamov A."/>
            <person name="Salih N.S."/>
            <person name="Samson R.A."/>
            <person name="Sandor E."/>
            <person name="Sanguinetti M."/>
            <person name="Schuetze T."/>
            <person name="Sepcic K."/>
            <person name="Shelest E."/>
            <person name="Sherlock G."/>
            <person name="Sophianopoulou V."/>
            <person name="Squina F.M."/>
            <person name="Sun H."/>
            <person name="Susca A."/>
            <person name="Todd R.B."/>
            <person name="Tsang A."/>
            <person name="Unkles S.E."/>
            <person name="van de Wiele N."/>
            <person name="van Rossen-Uffink D."/>
            <person name="Oliveira J.V."/>
            <person name="Vesth T.C."/>
            <person name="Visser J."/>
            <person name="Yu J.-H."/>
            <person name="Zhou M."/>
            <person name="Andersen M.R."/>
            <person name="Archer D.B."/>
            <person name="Baker S.E."/>
            <person name="Benoit I."/>
            <person name="Brakhage A.A."/>
            <person name="Braus G.H."/>
            <person name="Fischer R."/>
            <person name="Frisvad J.C."/>
            <person name="Goldman G.H."/>
            <person name="Houbraken J."/>
            <person name="Oakley B."/>
            <person name="Pocsi I."/>
            <person name="Scazzocchio C."/>
            <person name="Seiboth B."/>
            <person name="vanKuyk P.A."/>
            <person name="Wortman J."/>
            <person name="Dyer P.S."/>
            <person name="Grigoriev I.V."/>
        </authorList>
    </citation>
    <scope>NUCLEOTIDE SEQUENCE [LARGE SCALE GENOMIC DNA]</scope>
    <source>
        <strain evidence="14">CBS 506.65</strain>
    </source>
</reference>
<evidence type="ECO:0000256" key="9">
    <source>
        <dbReference type="ARBA" id="ARBA00023324"/>
    </source>
</evidence>
<dbReference type="PROSITE" id="PS00437">
    <property type="entry name" value="CATALASE_1"/>
    <property type="match status" value="1"/>
</dbReference>
<dbReference type="InterPro" id="IPR011614">
    <property type="entry name" value="Catalase_core"/>
</dbReference>
<dbReference type="GO" id="GO:0004096">
    <property type="term" value="F:catalase activity"/>
    <property type="evidence" value="ECO:0007669"/>
    <property type="project" value="UniProtKB-EC"/>
</dbReference>
<dbReference type="InterPro" id="IPR020835">
    <property type="entry name" value="Catalase_sf"/>
</dbReference>
<keyword evidence="5 10" id="KW-0349">Heme</keyword>
<feature type="signal peptide" evidence="11">
    <location>
        <begin position="1"/>
        <end position="16"/>
    </location>
</feature>
<keyword evidence="7" id="KW-0560">Oxidoreductase</keyword>
<evidence type="ECO:0000256" key="2">
    <source>
        <dbReference type="ARBA" id="ARBA00005329"/>
    </source>
</evidence>
<feature type="binding site" description="axial binding residue" evidence="10">
    <location>
        <position position="366"/>
    </location>
    <ligand>
        <name>heme</name>
        <dbReference type="ChEBI" id="CHEBI:30413"/>
    </ligand>
    <ligandPart>
        <name>Fe</name>
        <dbReference type="ChEBI" id="CHEBI:18248"/>
    </ligandPart>
</feature>
<dbReference type="GO" id="GO:0009820">
    <property type="term" value="P:alkaloid metabolic process"/>
    <property type="evidence" value="ECO:0007669"/>
    <property type="project" value="UniProtKB-KW"/>
</dbReference>
<comment type="pathway">
    <text evidence="1">Alkaloid biosynthesis.</text>
</comment>
<dbReference type="PRINTS" id="PR00067">
    <property type="entry name" value="CATALASE"/>
</dbReference>
<dbReference type="AlphaFoldDB" id="A0A1L9S529"/>
<dbReference type="PANTHER" id="PTHR11465">
    <property type="entry name" value="CATALASE"/>
    <property type="match status" value="1"/>
</dbReference>
<proteinExistence type="inferred from homology"/>
<keyword evidence="11" id="KW-0732">Signal</keyword>
<sequence length="519" mass="58416">MTRIILYLVLLGQSIALNVSDQSLPGPGEDYYTLSNGCPIDNPQGLVRLGNNELDGKVLLQDINLIDVLTHVTHERIPERVVHAKGSGAYGVFETTHDITNLTSLAFLNKVGKQTPLFARFSTVAGEKGSADNVRDSRGFAFKLYTEEGNLDWLFFGAPMFPLRDPAKFPSFTHAQKRDPSSNLKNASVFWDFFNQNPEGYNFLMRLFSDQGTPWSYRYTDIHSINTYRFTQPDGNFHYVRIALKTDQGVRNLTQDQMTRLIGVDPDFATRDLYTAIDAGDFPSWTAYAQIIRPGDAVTSSVNIFDATRELPEKDYPLIPFGRITLNRNPANYFAEVEQSAFQVANLVPGWDVSSDPILQVRLFPYGDTQRYRLGINFPQLPVNRPVYSYNPTRRDGASNILNLGNLPNYFPSRYGPQIVAPRQYRASAEHMEWVANVTSYLSQVTDNDFDQPRDYWHTLAGMGATQQANLVYNVASSLSGAEAAVRQQTYKVFRKIHRDLAGAVQNQTEALVLSNAML</sequence>
<dbReference type="STRING" id="1073090.A0A1L9S529"/>
<dbReference type="InterPro" id="IPR024711">
    <property type="entry name" value="Catalase_clade1/3"/>
</dbReference>
<evidence type="ECO:0000256" key="10">
    <source>
        <dbReference type="PIRSR" id="PIRSR038928-2"/>
    </source>
</evidence>
<keyword evidence="8 10" id="KW-0408">Iron</keyword>
<dbReference type="Pfam" id="PF06628">
    <property type="entry name" value="Catalase-rel"/>
    <property type="match status" value="1"/>
</dbReference>
<dbReference type="EMBL" id="KV878363">
    <property type="protein sequence ID" value="OJJ42260.1"/>
    <property type="molecule type" value="Genomic_DNA"/>
</dbReference>
<feature type="chain" id="PRO_5013109606" description="Catalase core domain-containing protein" evidence="11">
    <location>
        <begin position="17"/>
        <end position="519"/>
    </location>
</feature>
<dbReference type="GO" id="GO:0020037">
    <property type="term" value="F:heme binding"/>
    <property type="evidence" value="ECO:0007669"/>
    <property type="project" value="InterPro"/>
</dbReference>
<dbReference type="InterPro" id="IPR002226">
    <property type="entry name" value="Catalase_haem_BS"/>
</dbReference>
<dbReference type="OrthoDB" id="6880011at2759"/>
<evidence type="ECO:0000256" key="8">
    <source>
        <dbReference type="ARBA" id="ARBA00023004"/>
    </source>
</evidence>
<evidence type="ECO:0000313" key="13">
    <source>
        <dbReference type="EMBL" id="OJJ42260.1"/>
    </source>
</evidence>
<evidence type="ECO:0000256" key="7">
    <source>
        <dbReference type="ARBA" id="ARBA00023002"/>
    </source>
</evidence>
<evidence type="ECO:0000256" key="1">
    <source>
        <dbReference type="ARBA" id="ARBA00004913"/>
    </source>
</evidence>
<evidence type="ECO:0000256" key="11">
    <source>
        <dbReference type="SAM" id="SignalP"/>
    </source>
</evidence>
<evidence type="ECO:0000256" key="4">
    <source>
        <dbReference type="ARBA" id="ARBA00022589"/>
    </source>
</evidence>
<dbReference type="GO" id="GO:0005777">
    <property type="term" value="C:peroxisome"/>
    <property type="evidence" value="ECO:0007669"/>
    <property type="project" value="TreeGrafter"/>
</dbReference>
<accession>A0A1L9S529</accession>
<evidence type="ECO:0000313" key="14">
    <source>
        <dbReference type="Proteomes" id="UP000184188"/>
    </source>
</evidence>
<dbReference type="GO" id="GO:0005739">
    <property type="term" value="C:mitochondrion"/>
    <property type="evidence" value="ECO:0007669"/>
    <property type="project" value="TreeGrafter"/>
</dbReference>
<evidence type="ECO:0000256" key="3">
    <source>
        <dbReference type="ARBA" id="ARBA00022559"/>
    </source>
</evidence>
<organism evidence="13 14">
    <name type="scientific">Penicilliopsis zonata CBS 506.65</name>
    <dbReference type="NCBI Taxonomy" id="1073090"/>
    <lineage>
        <taxon>Eukaryota</taxon>
        <taxon>Fungi</taxon>
        <taxon>Dikarya</taxon>
        <taxon>Ascomycota</taxon>
        <taxon>Pezizomycotina</taxon>
        <taxon>Eurotiomycetes</taxon>
        <taxon>Eurotiomycetidae</taxon>
        <taxon>Eurotiales</taxon>
        <taxon>Aspergillaceae</taxon>
        <taxon>Penicilliopsis</taxon>
    </lineage>
</organism>